<dbReference type="OrthoDB" id="5299450at2759"/>
<reference evidence="3 4" key="1">
    <citation type="submission" date="2019-01" db="EMBL/GenBank/DDBJ databases">
        <title>Intercellular communication is required for trap formation in the nematode-trapping fungus Duddingtonia flagrans.</title>
        <authorList>
            <person name="Youssar L."/>
            <person name="Wernet V."/>
            <person name="Hensel N."/>
            <person name="Hildebrandt H.-G."/>
            <person name="Fischer R."/>
        </authorList>
    </citation>
    <scope>NUCLEOTIDE SEQUENCE [LARGE SCALE GENOMIC DNA]</scope>
    <source>
        <strain evidence="3 4">CBS H-5679</strain>
    </source>
</reference>
<feature type="domain" description="F-box" evidence="2">
    <location>
        <begin position="1"/>
        <end position="44"/>
    </location>
</feature>
<dbReference type="Proteomes" id="UP000283090">
    <property type="component" value="Unassembled WGS sequence"/>
</dbReference>
<feature type="compositionally biased region" description="Acidic residues" evidence="1">
    <location>
        <begin position="149"/>
        <end position="164"/>
    </location>
</feature>
<dbReference type="VEuPathDB" id="FungiDB:DFL_000825"/>
<organism evidence="3 4">
    <name type="scientific">Arthrobotrys flagrans</name>
    <name type="common">Nematode-trapping fungus</name>
    <name type="synonym">Trichothecium flagrans</name>
    <dbReference type="NCBI Taxonomy" id="97331"/>
    <lineage>
        <taxon>Eukaryota</taxon>
        <taxon>Fungi</taxon>
        <taxon>Dikarya</taxon>
        <taxon>Ascomycota</taxon>
        <taxon>Pezizomycotina</taxon>
        <taxon>Orbiliomycetes</taxon>
        <taxon>Orbiliales</taxon>
        <taxon>Orbiliaceae</taxon>
        <taxon>Arthrobotrys</taxon>
    </lineage>
</organism>
<dbReference type="SUPFAM" id="SSF81383">
    <property type="entry name" value="F-box domain"/>
    <property type="match status" value="1"/>
</dbReference>
<dbReference type="InterPro" id="IPR001810">
    <property type="entry name" value="F-box_dom"/>
</dbReference>
<protein>
    <recommendedName>
        <fullName evidence="2">F-box domain-containing protein</fullName>
    </recommendedName>
</protein>
<evidence type="ECO:0000313" key="4">
    <source>
        <dbReference type="Proteomes" id="UP000283090"/>
    </source>
</evidence>
<accession>A0A437AEZ9</accession>
<dbReference type="AlphaFoldDB" id="A0A437AEZ9"/>
<dbReference type="PROSITE" id="PS50181">
    <property type="entry name" value="FBOX"/>
    <property type="match status" value="1"/>
</dbReference>
<dbReference type="EMBL" id="SAEB01000001">
    <property type="protein sequence ID" value="RVD89835.1"/>
    <property type="molecule type" value="Genomic_DNA"/>
</dbReference>
<evidence type="ECO:0000256" key="1">
    <source>
        <dbReference type="SAM" id="MobiDB-lite"/>
    </source>
</evidence>
<dbReference type="GeneID" id="93583136"/>
<feature type="region of interest" description="Disordered" evidence="1">
    <location>
        <begin position="140"/>
        <end position="164"/>
    </location>
</feature>
<proteinExistence type="predicted"/>
<name>A0A437AEZ9_ARTFL</name>
<evidence type="ECO:0000313" key="3">
    <source>
        <dbReference type="EMBL" id="RVD89835.1"/>
    </source>
</evidence>
<dbReference type="RefSeq" id="XP_067495379.1">
    <property type="nucleotide sequence ID" value="XM_067637959.1"/>
</dbReference>
<sequence>MIFIPEEIKDKIISCLSEQDLKTLRVASREFRNSASRELFGKRNRLILGSGRDKDDRFEGIPAFAGSFPISIYLKRKPVEMARLKTYLPSLLPITRYFKVLEYAPVIWDADLLSVRIGTHSGEEEGFSYSFPYTAEDWREEQGYRSPGEDEEEEELGEIDDTDI</sequence>
<evidence type="ECO:0000259" key="2">
    <source>
        <dbReference type="PROSITE" id="PS50181"/>
    </source>
</evidence>
<comment type="caution">
    <text evidence="3">The sequence shown here is derived from an EMBL/GenBank/DDBJ whole genome shotgun (WGS) entry which is preliminary data.</text>
</comment>
<dbReference type="InterPro" id="IPR036047">
    <property type="entry name" value="F-box-like_dom_sf"/>
</dbReference>
<keyword evidence="4" id="KW-1185">Reference proteome</keyword>
<gene>
    <name evidence="3" type="ORF">DFL_000825</name>
</gene>